<dbReference type="AlphaFoldDB" id="A0A328D5H3"/>
<dbReference type="GO" id="GO:0006865">
    <property type="term" value="P:amino acid transport"/>
    <property type="evidence" value="ECO:0007669"/>
    <property type="project" value="UniProtKB-KW"/>
</dbReference>
<evidence type="ECO:0000256" key="6">
    <source>
        <dbReference type="ARBA" id="ARBA00023136"/>
    </source>
</evidence>
<gene>
    <name evidence="9" type="ORF">DM860_003162</name>
</gene>
<feature type="transmembrane region" description="Helical" evidence="7">
    <location>
        <begin position="363"/>
        <end position="392"/>
    </location>
</feature>
<evidence type="ECO:0000256" key="2">
    <source>
        <dbReference type="ARBA" id="ARBA00022448"/>
    </source>
</evidence>
<protein>
    <recommendedName>
        <fullName evidence="8">Amino acid transporter transmembrane domain-containing protein</fullName>
    </recommendedName>
</protein>
<feature type="transmembrane region" description="Helical" evidence="7">
    <location>
        <begin position="252"/>
        <end position="274"/>
    </location>
</feature>
<dbReference type="Proteomes" id="UP000249390">
    <property type="component" value="Unassembled WGS sequence"/>
</dbReference>
<keyword evidence="6 7" id="KW-0472">Membrane</keyword>
<feature type="transmembrane region" description="Helical" evidence="7">
    <location>
        <begin position="294"/>
        <end position="315"/>
    </location>
</feature>
<comment type="subcellular location">
    <subcellularLocation>
        <location evidence="1">Membrane</location>
    </subcellularLocation>
</comment>
<comment type="caution">
    <text evidence="9">The sequence shown here is derived from an EMBL/GenBank/DDBJ whole genome shotgun (WGS) entry which is preliminary data.</text>
</comment>
<sequence>MERTSSVVIQEGGAEDSVFDDDGRLKRTGTVVTASAHIIRALIGSGVLLLAWAMAQLGAIAGPIVLIVFSVITLYTSILLTDCYRSPDGTRNHSYMDAVRTHLGGKNFMFCAIAQYATLIGLSTGYAITTALSLGAIERTICYHKKGRQRSECTPSTRNYILEFGVLQIILSQIPNIRKLSFVSVVASLMSFSYSLIGVALSAARIASMPRSKSKLCAKLKFEFFVELIFVHACMQDTLRASPREKRVMKEATCVGIAVSSVFYALCGALGYAAFGIDASGNLLTDDHAFYEPYWLLAFANACIAVHLVGAYQVFSQPVFAFVEGWCRRRWGEGGWVMRGAEYELCGGTVEVSPFRFLWRSSYVAGTVAAALVFPFFNAFVGLLGAISFWPLTIYFPIEMYIVKGRVRKWSLTWGCLQGVSFVCLLVSLLAAAGSVRNLIKSLMHYKPFAS</sequence>
<keyword evidence="4" id="KW-0029">Amino-acid transport</keyword>
<proteinExistence type="predicted"/>
<accession>A0A328D5H3</accession>
<organism evidence="9 10">
    <name type="scientific">Cuscuta australis</name>
    <dbReference type="NCBI Taxonomy" id="267555"/>
    <lineage>
        <taxon>Eukaryota</taxon>
        <taxon>Viridiplantae</taxon>
        <taxon>Streptophyta</taxon>
        <taxon>Embryophyta</taxon>
        <taxon>Tracheophyta</taxon>
        <taxon>Spermatophyta</taxon>
        <taxon>Magnoliopsida</taxon>
        <taxon>eudicotyledons</taxon>
        <taxon>Gunneridae</taxon>
        <taxon>Pentapetalae</taxon>
        <taxon>asterids</taxon>
        <taxon>lamiids</taxon>
        <taxon>Solanales</taxon>
        <taxon>Convolvulaceae</taxon>
        <taxon>Cuscuteae</taxon>
        <taxon>Cuscuta</taxon>
        <taxon>Cuscuta subgen. Grammica</taxon>
        <taxon>Cuscuta sect. Cleistogrammica</taxon>
    </lineage>
</organism>
<feature type="transmembrane region" description="Helical" evidence="7">
    <location>
        <begin position="412"/>
        <end position="436"/>
    </location>
</feature>
<evidence type="ECO:0000313" key="10">
    <source>
        <dbReference type="Proteomes" id="UP000249390"/>
    </source>
</evidence>
<feature type="domain" description="Amino acid transporter transmembrane" evidence="8">
    <location>
        <begin position="27"/>
        <end position="440"/>
    </location>
</feature>
<feature type="transmembrane region" description="Helical" evidence="7">
    <location>
        <begin position="60"/>
        <end position="80"/>
    </location>
</feature>
<keyword evidence="3 7" id="KW-0812">Transmembrane</keyword>
<name>A0A328D5H3_9ASTE</name>
<feature type="transmembrane region" description="Helical" evidence="7">
    <location>
        <begin position="34"/>
        <end position="53"/>
    </location>
</feature>
<evidence type="ECO:0000256" key="4">
    <source>
        <dbReference type="ARBA" id="ARBA00022970"/>
    </source>
</evidence>
<dbReference type="Pfam" id="PF01490">
    <property type="entry name" value="Aa_trans"/>
    <property type="match status" value="1"/>
</dbReference>
<dbReference type="InterPro" id="IPR013057">
    <property type="entry name" value="AA_transpt_TM"/>
</dbReference>
<keyword evidence="5 7" id="KW-1133">Transmembrane helix</keyword>
<evidence type="ECO:0000256" key="1">
    <source>
        <dbReference type="ARBA" id="ARBA00004370"/>
    </source>
</evidence>
<evidence type="ECO:0000256" key="7">
    <source>
        <dbReference type="SAM" id="Phobius"/>
    </source>
</evidence>
<evidence type="ECO:0000313" key="9">
    <source>
        <dbReference type="EMBL" id="RAL39629.1"/>
    </source>
</evidence>
<reference evidence="9 10" key="1">
    <citation type="submission" date="2018-06" db="EMBL/GenBank/DDBJ databases">
        <title>The Genome of Cuscuta australis (Dodder) Provides Insight into the Evolution of Plant Parasitism.</title>
        <authorList>
            <person name="Liu H."/>
        </authorList>
    </citation>
    <scope>NUCLEOTIDE SEQUENCE [LARGE SCALE GENOMIC DNA]</scope>
    <source>
        <strain evidence="10">cv. Yunnan</strain>
        <tissue evidence="9">Vines</tissue>
    </source>
</reference>
<evidence type="ECO:0000256" key="3">
    <source>
        <dbReference type="ARBA" id="ARBA00022692"/>
    </source>
</evidence>
<keyword evidence="10" id="KW-1185">Reference proteome</keyword>
<evidence type="ECO:0000259" key="8">
    <source>
        <dbReference type="Pfam" id="PF01490"/>
    </source>
</evidence>
<dbReference type="GO" id="GO:0016020">
    <property type="term" value="C:membrane"/>
    <property type="evidence" value="ECO:0007669"/>
    <property type="project" value="UniProtKB-SubCell"/>
</dbReference>
<dbReference type="PANTHER" id="PTHR48017">
    <property type="entry name" value="OS05G0424000 PROTEIN-RELATED"/>
    <property type="match status" value="1"/>
</dbReference>
<keyword evidence="2" id="KW-0813">Transport</keyword>
<feature type="transmembrane region" description="Helical" evidence="7">
    <location>
        <begin position="180"/>
        <end position="204"/>
    </location>
</feature>
<evidence type="ECO:0000256" key="5">
    <source>
        <dbReference type="ARBA" id="ARBA00022989"/>
    </source>
</evidence>
<dbReference type="EMBL" id="NQVE01000200">
    <property type="protein sequence ID" value="RAL39629.1"/>
    <property type="molecule type" value="Genomic_DNA"/>
</dbReference>
<feature type="transmembrane region" description="Helical" evidence="7">
    <location>
        <begin position="113"/>
        <end position="137"/>
    </location>
</feature>